<gene>
    <name evidence="4" type="ORF">IC229_18605</name>
</gene>
<feature type="domain" description="Fibronectin type-III" evidence="3">
    <location>
        <begin position="778"/>
        <end position="866"/>
    </location>
</feature>
<protein>
    <submittedName>
        <fullName evidence="4">Fibronectin type III domain-containing protein</fullName>
    </submittedName>
</protein>
<dbReference type="GO" id="GO:0008237">
    <property type="term" value="F:metallopeptidase activity"/>
    <property type="evidence" value="ECO:0007669"/>
    <property type="project" value="InterPro"/>
</dbReference>
<evidence type="ECO:0000256" key="1">
    <source>
        <dbReference type="ARBA" id="ARBA00022737"/>
    </source>
</evidence>
<dbReference type="EMBL" id="JACWZY010000016">
    <property type="protein sequence ID" value="MBD2702664.1"/>
    <property type="molecule type" value="Genomic_DNA"/>
</dbReference>
<dbReference type="AlphaFoldDB" id="A0A926XXF1"/>
<evidence type="ECO:0000313" key="4">
    <source>
        <dbReference type="EMBL" id="MBD2702664.1"/>
    </source>
</evidence>
<feature type="signal peptide" evidence="2">
    <location>
        <begin position="1"/>
        <end position="23"/>
    </location>
</feature>
<feature type="domain" description="Fibronectin type-III" evidence="3">
    <location>
        <begin position="496"/>
        <end position="580"/>
    </location>
</feature>
<keyword evidence="1" id="KW-0677">Repeat</keyword>
<dbReference type="Pfam" id="PF00041">
    <property type="entry name" value="fn3"/>
    <property type="match status" value="2"/>
</dbReference>
<organism evidence="4 5">
    <name type="scientific">Spirosoma profusum</name>
    <dbReference type="NCBI Taxonomy" id="2771354"/>
    <lineage>
        <taxon>Bacteria</taxon>
        <taxon>Pseudomonadati</taxon>
        <taxon>Bacteroidota</taxon>
        <taxon>Cytophagia</taxon>
        <taxon>Cytophagales</taxon>
        <taxon>Cytophagaceae</taxon>
        <taxon>Spirosoma</taxon>
    </lineage>
</organism>
<dbReference type="SUPFAM" id="SSF55486">
    <property type="entry name" value="Metalloproteases ('zincins'), catalytic domain"/>
    <property type="match status" value="1"/>
</dbReference>
<dbReference type="InterPro" id="IPR024079">
    <property type="entry name" value="MetalloPept_cat_dom_sf"/>
</dbReference>
<feature type="domain" description="Fibronectin type-III" evidence="3">
    <location>
        <begin position="316"/>
        <end position="409"/>
    </location>
</feature>
<dbReference type="PANTHER" id="PTHR46708">
    <property type="entry name" value="TENASCIN"/>
    <property type="match status" value="1"/>
</dbReference>
<dbReference type="InterPro" id="IPR013783">
    <property type="entry name" value="Ig-like_fold"/>
</dbReference>
<dbReference type="PANTHER" id="PTHR46708:SF2">
    <property type="entry name" value="FIBRONECTIN TYPE-III DOMAIN-CONTAINING PROTEIN"/>
    <property type="match status" value="1"/>
</dbReference>
<accession>A0A926XXF1</accession>
<evidence type="ECO:0000259" key="3">
    <source>
        <dbReference type="PROSITE" id="PS50853"/>
    </source>
</evidence>
<evidence type="ECO:0000256" key="2">
    <source>
        <dbReference type="SAM" id="SignalP"/>
    </source>
</evidence>
<dbReference type="Gene3D" id="2.60.40.10">
    <property type="entry name" value="Immunoglobulins"/>
    <property type="match status" value="7"/>
</dbReference>
<dbReference type="InterPro" id="IPR036116">
    <property type="entry name" value="FN3_sf"/>
</dbReference>
<dbReference type="InterPro" id="IPR050991">
    <property type="entry name" value="ECM_Regulatory_Proteins"/>
</dbReference>
<feature type="domain" description="Fibronectin type-III" evidence="3">
    <location>
        <begin position="677"/>
        <end position="771"/>
    </location>
</feature>
<feature type="chain" id="PRO_5036703519" evidence="2">
    <location>
        <begin position="24"/>
        <end position="1031"/>
    </location>
</feature>
<dbReference type="RefSeq" id="WP_190888515.1">
    <property type="nucleotide sequence ID" value="NZ_JACWZY010000016.1"/>
</dbReference>
<feature type="domain" description="Fibronectin type-III" evidence="3">
    <location>
        <begin position="584"/>
        <end position="676"/>
    </location>
</feature>
<dbReference type="PROSITE" id="PS50853">
    <property type="entry name" value="FN3"/>
    <property type="match status" value="6"/>
</dbReference>
<dbReference type="SUPFAM" id="SSF49265">
    <property type="entry name" value="Fibronectin type III"/>
    <property type="match status" value="4"/>
</dbReference>
<proteinExistence type="predicted"/>
<dbReference type="Gene3D" id="3.40.390.10">
    <property type="entry name" value="Collagenase (Catalytic Domain)"/>
    <property type="match status" value="1"/>
</dbReference>
<feature type="domain" description="Fibronectin type-III" evidence="3">
    <location>
        <begin position="868"/>
        <end position="962"/>
    </location>
</feature>
<dbReference type="Proteomes" id="UP000598820">
    <property type="component" value="Unassembled WGS sequence"/>
</dbReference>
<keyword evidence="2" id="KW-0732">Signal</keyword>
<sequence length="1031" mass="111540">MRSTFINLLIGVIWMAFCLSTNAQNQAVCGTEISAADAKELRQKMLALKQKMARKSAFTTLTYVPIRPHIIRKSDGSGGFELSNMNEVMAMTNRQYMMNGVGIQFYFAGTTPDYIDNDDVWASFAGPPGPFDVPNALNQYYVHFIQGNYAGLGNYPGNYVGSTQSIINVSKIATSKRAIGEHLIPHELGHNFGLDHTFGSGNGTNVSNELVTRGPGANCSTEGDFVCDTPADPSNRPGVVVNYINGCYVYDPASTARDANGEPYNPSMTNIMSSWGSNSCLNDFTAGQHDRIQQGLALRQSHTAYTLDAPATDLAPPTNLSLTFTLAQKTVTATWQDNTTSEMGYFIERATSASGPFVPIGGVAPNVTTFTDTLAQTDVIYYYRIRPSNTTINHLSPTVSVSTNSCLPIQATSPNPARTSAVLNWYGNFGPSYNLNWRLSGATEWNAVDGIPSAGYSLTGLTAGTTYEWRVQAVCSATSVSAFVQGQTFTTFTCVAPYTLGNTGATSSSVGLFWYVSYNESGRTYELRYRPIGTPNWNTVSGITSQSYSLTGLTNNTAYEWQVKSVCSPTESSTFTASSTFATVCRVPTTTNSLASQTRAQLQWTQQASTNAQAFQLRYRPVGNPTWTTVTTSIQPTYSLSALSPDVTYEWEVASVCSASAVSDFSSSATFTTGCFPPKSQDLNTSSIMPGSVEFYWFVGADPGTLFTLRYRPTGTPTWTTVSNLTATTTNSLYTSRTYLQTGLLPGTNYEWEVATACSPTQSSTFTAGPTFSTQCATPFNLYPTVFVTSAYLYWDAVSPAATYEVQYRQAGTSNDWTTITNINSTTVTVTGLSSNSSYDWQVRTKCGNGSFSPYSSVRTFYTPGCTVPTNLLTTNLTTTSAQLNWSFAAANADTRYQARYRALGATDWIVLDNLTSSNGAGYTVLNGLMSGTAYEWQIRTLCSVGESSSFSGSVTFSTPVPCSGMYTLKSGSWSDVTVWSCNRLPVGSDVVELKHVVNLPAGYVGTAQRLQFFPGITLTYGADARLRLGF</sequence>
<name>A0A926XXF1_9BACT</name>
<reference evidence="4" key="1">
    <citation type="submission" date="2020-09" db="EMBL/GenBank/DDBJ databases">
        <authorList>
            <person name="Kim M.K."/>
        </authorList>
    </citation>
    <scope>NUCLEOTIDE SEQUENCE</scope>
    <source>
        <strain evidence="4">BT702</strain>
    </source>
</reference>
<dbReference type="CDD" id="cd00063">
    <property type="entry name" value="FN3"/>
    <property type="match status" value="5"/>
</dbReference>
<evidence type="ECO:0000313" key="5">
    <source>
        <dbReference type="Proteomes" id="UP000598820"/>
    </source>
</evidence>
<dbReference type="SMART" id="SM00060">
    <property type="entry name" value="FN3"/>
    <property type="match status" value="7"/>
</dbReference>
<dbReference type="InterPro" id="IPR003961">
    <property type="entry name" value="FN3_dom"/>
</dbReference>
<keyword evidence="5" id="KW-1185">Reference proteome</keyword>
<comment type="caution">
    <text evidence="4">The sequence shown here is derived from an EMBL/GenBank/DDBJ whole genome shotgun (WGS) entry which is preliminary data.</text>
</comment>